<feature type="region of interest" description="Disordered" evidence="1">
    <location>
        <begin position="23"/>
        <end position="43"/>
    </location>
</feature>
<name>A0A8E3B4W4_RHILI</name>
<organism evidence="2 3">
    <name type="scientific">Rhizobium loti</name>
    <name type="common">Mesorhizobium loti</name>
    <dbReference type="NCBI Taxonomy" id="381"/>
    <lineage>
        <taxon>Bacteria</taxon>
        <taxon>Pseudomonadati</taxon>
        <taxon>Pseudomonadota</taxon>
        <taxon>Alphaproteobacteria</taxon>
        <taxon>Hyphomicrobiales</taxon>
        <taxon>Phyllobacteriaceae</taxon>
        <taxon>Mesorhizobium</taxon>
    </lineage>
</organism>
<accession>A0A8E3B4W4</accession>
<evidence type="ECO:0000313" key="2">
    <source>
        <dbReference type="EMBL" id="PWJ91191.1"/>
    </source>
</evidence>
<dbReference type="Proteomes" id="UP000245631">
    <property type="component" value="Unassembled WGS sequence"/>
</dbReference>
<comment type="caution">
    <text evidence="2">The sequence shown here is derived from an EMBL/GenBank/DDBJ whole genome shotgun (WGS) entry which is preliminary data.</text>
</comment>
<gene>
    <name evidence="2" type="ORF">C8D77_104539</name>
</gene>
<protein>
    <submittedName>
        <fullName evidence="2">Uncharacterized protein</fullName>
    </submittedName>
</protein>
<proteinExistence type="predicted"/>
<dbReference type="EMBL" id="QGGH01000004">
    <property type="protein sequence ID" value="PWJ91191.1"/>
    <property type="molecule type" value="Genomic_DNA"/>
</dbReference>
<reference evidence="2 3" key="1">
    <citation type="submission" date="2018-05" db="EMBL/GenBank/DDBJ databases">
        <title>Genomic Encyclopedia of Type Strains, Phase IV (KMG-IV): sequencing the most valuable type-strain genomes for metagenomic binning, comparative biology and taxonomic classification.</title>
        <authorList>
            <person name="Goeker M."/>
        </authorList>
    </citation>
    <scope>NUCLEOTIDE SEQUENCE [LARGE SCALE GENOMIC DNA]</scope>
    <source>
        <strain evidence="2 3">DSM 2626</strain>
    </source>
</reference>
<dbReference type="AlphaFoldDB" id="A0A8E3B4W4"/>
<sequence>MLLRHGSDFCIVCTPIYAVPASPPSGGRCATSRVQSHLGDPDNKVRALNRVHPIHKTGSVE</sequence>
<evidence type="ECO:0000256" key="1">
    <source>
        <dbReference type="SAM" id="MobiDB-lite"/>
    </source>
</evidence>
<evidence type="ECO:0000313" key="3">
    <source>
        <dbReference type="Proteomes" id="UP000245631"/>
    </source>
</evidence>